<evidence type="ECO:0000313" key="12">
    <source>
        <dbReference type="Proteomes" id="UP000594454"/>
    </source>
</evidence>
<dbReference type="GO" id="GO:0005549">
    <property type="term" value="F:odorant binding"/>
    <property type="evidence" value="ECO:0007669"/>
    <property type="project" value="InterPro"/>
</dbReference>
<keyword evidence="9" id="KW-0807">Transducer</keyword>
<keyword evidence="12" id="KW-1185">Reference proteome</keyword>
<evidence type="ECO:0000256" key="5">
    <source>
        <dbReference type="ARBA" id="ARBA00022725"/>
    </source>
</evidence>
<evidence type="ECO:0000256" key="1">
    <source>
        <dbReference type="ARBA" id="ARBA00004651"/>
    </source>
</evidence>
<evidence type="ECO:0000256" key="7">
    <source>
        <dbReference type="ARBA" id="ARBA00023136"/>
    </source>
</evidence>
<keyword evidence="3" id="KW-0716">Sensory transduction</keyword>
<dbReference type="EMBL" id="LR899012">
    <property type="protein sequence ID" value="CAD7088077.1"/>
    <property type="molecule type" value="Genomic_DNA"/>
</dbReference>
<dbReference type="AlphaFoldDB" id="A0A7R8UW49"/>
<dbReference type="GO" id="GO:0004984">
    <property type="term" value="F:olfactory receptor activity"/>
    <property type="evidence" value="ECO:0007669"/>
    <property type="project" value="InterPro"/>
</dbReference>
<feature type="transmembrane region" description="Helical" evidence="10">
    <location>
        <begin position="33"/>
        <end position="59"/>
    </location>
</feature>
<keyword evidence="4 10" id="KW-0812">Transmembrane</keyword>
<comment type="subcellular location">
    <subcellularLocation>
        <location evidence="1">Cell membrane</location>
        <topology evidence="1">Multi-pass membrane protein</topology>
    </subcellularLocation>
</comment>
<dbReference type="Pfam" id="PF02949">
    <property type="entry name" value="7tm_6"/>
    <property type="match status" value="1"/>
</dbReference>
<dbReference type="InterPro" id="IPR004117">
    <property type="entry name" value="7tm6_olfct_rcpt"/>
</dbReference>
<keyword evidence="2" id="KW-1003">Cell membrane</keyword>
<feature type="transmembrane region" description="Helical" evidence="10">
    <location>
        <begin position="122"/>
        <end position="146"/>
    </location>
</feature>
<organism evidence="11 12">
    <name type="scientific">Hermetia illucens</name>
    <name type="common">Black soldier fly</name>
    <dbReference type="NCBI Taxonomy" id="343691"/>
    <lineage>
        <taxon>Eukaryota</taxon>
        <taxon>Metazoa</taxon>
        <taxon>Ecdysozoa</taxon>
        <taxon>Arthropoda</taxon>
        <taxon>Hexapoda</taxon>
        <taxon>Insecta</taxon>
        <taxon>Pterygota</taxon>
        <taxon>Neoptera</taxon>
        <taxon>Endopterygota</taxon>
        <taxon>Diptera</taxon>
        <taxon>Brachycera</taxon>
        <taxon>Stratiomyomorpha</taxon>
        <taxon>Stratiomyidae</taxon>
        <taxon>Hermetiinae</taxon>
        <taxon>Hermetia</taxon>
    </lineage>
</organism>
<evidence type="ECO:0000256" key="8">
    <source>
        <dbReference type="ARBA" id="ARBA00023170"/>
    </source>
</evidence>
<evidence type="ECO:0000256" key="10">
    <source>
        <dbReference type="SAM" id="Phobius"/>
    </source>
</evidence>
<reference evidence="11 12" key="1">
    <citation type="submission" date="2020-11" db="EMBL/GenBank/DDBJ databases">
        <authorList>
            <person name="Wallbank WR R."/>
            <person name="Pardo Diaz C."/>
            <person name="Kozak K."/>
            <person name="Martin S."/>
            <person name="Jiggins C."/>
            <person name="Moest M."/>
            <person name="Warren A I."/>
            <person name="Generalovic N T."/>
            <person name="Byers J.R.P. K."/>
            <person name="Montejo-Kovacevich G."/>
            <person name="Yen C E."/>
        </authorList>
    </citation>
    <scope>NUCLEOTIDE SEQUENCE [LARGE SCALE GENOMIC DNA]</scope>
</reference>
<evidence type="ECO:0000256" key="3">
    <source>
        <dbReference type="ARBA" id="ARBA00022606"/>
    </source>
</evidence>
<evidence type="ECO:0000313" key="11">
    <source>
        <dbReference type="EMBL" id="CAD7088077.1"/>
    </source>
</evidence>
<keyword evidence="6 10" id="KW-1133">Transmembrane helix</keyword>
<keyword evidence="5" id="KW-0552">Olfaction</keyword>
<evidence type="ECO:0000256" key="9">
    <source>
        <dbReference type="ARBA" id="ARBA00023224"/>
    </source>
</evidence>
<dbReference type="GO" id="GO:0005886">
    <property type="term" value="C:plasma membrane"/>
    <property type="evidence" value="ECO:0007669"/>
    <property type="project" value="UniProtKB-SubCell"/>
</dbReference>
<sequence length="167" mass="19097">MVLITKGFDERPVPYRMRFHYSLDDTAVYLLTYAYTVLTGAACVGTTLAQQTLLTMLVWSLSERFRSLHDELQSIFIKTAINLAQGAQNAPNERHKLFQKKLLAVVEKQCSLIRFANRLRDLMDMLCFIVLSSNSMLLCVTSFQIATVNISTMLDPLSKYIVFRFRG</sequence>
<gene>
    <name evidence="11" type="ORF">HERILL_LOCUS10735</name>
</gene>
<protein>
    <submittedName>
        <fullName evidence="11">Uncharacterized protein</fullName>
    </submittedName>
</protein>
<proteinExistence type="predicted"/>
<dbReference type="GO" id="GO:0007165">
    <property type="term" value="P:signal transduction"/>
    <property type="evidence" value="ECO:0007669"/>
    <property type="project" value="UniProtKB-KW"/>
</dbReference>
<keyword evidence="8" id="KW-0675">Receptor</keyword>
<evidence type="ECO:0000256" key="4">
    <source>
        <dbReference type="ARBA" id="ARBA00022692"/>
    </source>
</evidence>
<dbReference type="Proteomes" id="UP000594454">
    <property type="component" value="Chromosome 4"/>
</dbReference>
<name>A0A7R8UW49_HERIL</name>
<keyword evidence="7 10" id="KW-0472">Membrane</keyword>
<evidence type="ECO:0000256" key="6">
    <source>
        <dbReference type="ARBA" id="ARBA00022989"/>
    </source>
</evidence>
<accession>A0A7R8UW49</accession>
<evidence type="ECO:0000256" key="2">
    <source>
        <dbReference type="ARBA" id="ARBA00022475"/>
    </source>
</evidence>
<dbReference type="InParanoid" id="A0A7R8UW49"/>